<evidence type="ECO:0000256" key="1">
    <source>
        <dbReference type="SAM" id="MobiDB-lite"/>
    </source>
</evidence>
<proteinExistence type="predicted"/>
<reference evidence="3" key="1">
    <citation type="submission" date="2021-02" db="EMBL/GenBank/DDBJ databases">
        <authorList>
            <person name="Nowell W R."/>
        </authorList>
    </citation>
    <scope>NUCLEOTIDE SEQUENCE</scope>
</reference>
<dbReference type="EMBL" id="CAJNOG010000188">
    <property type="protein sequence ID" value="CAF1055973.1"/>
    <property type="molecule type" value="Genomic_DNA"/>
</dbReference>
<dbReference type="AlphaFoldDB" id="A0A814KU77"/>
<accession>A0A814KU77</accession>
<dbReference type="InterPro" id="IPR008906">
    <property type="entry name" value="HATC_C_dom"/>
</dbReference>
<feature type="compositionally biased region" description="Low complexity" evidence="1">
    <location>
        <begin position="58"/>
        <end position="74"/>
    </location>
</feature>
<name>A0A814KU77_9BILA</name>
<dbReference type="InterPro" id="IPR012337">
    <property type="entry name" value="RNaseH-like_sf"/>
</dbReference>
<dbReference type="PANTHER" id="PTHR46880:SF5">
    <property type="entry name" value="DUF4371 DOMAIN-CONTAINING PROTEIN"/>
    <property type="match status" value="1"/>
</dbReference>
<organism evidence="3 4">
    <name type="scientific">Adineta steineri</name>
    <dbReference type="NCBI Taxonomy" id="433720"/>
    <lineage>
        <taxon>Eukaryota</taxon>
        <taxon>Metazoa</taxon>
        <taxon>Spiralia</taxon>
        <taxon>Gnathifera</taxon>
        <taxon>Rotifera</taxon>
        <taxon>Eurotatoria</taxon>
        <taxon>Bdelloidea</taxon>
        <taxon>Adinetida</taxon>
        <taxon>Adinetidae</taxon>
        <taxon>Adineta</taxon>
    </lineage>
</organism>
<dbReference type="PANTHER" id="PTHR46880">
    <property type="entry name" value="RAS-ASSOCIATING DOMAIN-CONTAINING PROTEIN"/>
    <property type="match status" value="1"/>
</dbReference>
<evidence type="ECO:0000259" key="2">
    <source>
        <dbReference type="Pfam" id="PF05699"/>
    </source>
</evidence>
<feature type="domain" description="HAT C-terminal dimerisation" evidence="2">
    <location>
        <begin position="684"/>
        <end position="733"/>
    </location>
</feature>
<gene>
    <name evidence="3" type="ORF">JYZ213_LOCUS18949</name>
</gene>
<evidence type="ECO:0000313" key="3">
    <source>
        <dbReference type="EMBL" id="CAF1055973.1"/>
    </source>
</evidence>
<dbReference type="SUPFAM" id="SSF53098">
    <property type="entry name" value="Ribonuclease H-like"/>
    <property type="match status" value="1"/>
</dbReference>
<evidence type="ECO:0000313" key="4">
    <source>
        <dbReference type="Proteomes" id="UP000663845"/>
    </source>
</evidence>
<dbReference type="GO" id="GO:0046983">
    <property type="term" value="F:protein dimerization activity"/>
    <property type="evidence" value="ECO:0007669"/>
    <property type="project" value="InterPro"/>
</dbReference>
<dbReference type="Pfam" id="PF05699">
    <property type="entry name" value="Dimer_Tnp_hAT"/>
    <property type="match status" value="1"/>
</dbReference>
<feature type="region of interest" description="Disordered" evidence="1">
    <location>
        <begin position="1"/>
        <end position="84"/>
    </location>
</feature>
<comment type="caution">
    <text evidence="3">The sequence shown here is derived from an EMBL/GenBank/DDBJ whole genome shotgun (WGS) entry which is preliminary data.</text>
</comment>
<protein>
    <recommendedName>
        <fullName evidence="2">HAT C-terminal dimerisation domain-containing protein</fullName>
    </recommendedName>
</protein>
<feature type="compositionally biased region" description="Polar residues" evidence="1">
    <location>
        <begin position="1"/>
        <end position="10"/>
    </location>
</feature>
<feature type="compositionally biased region" description="Polar residues" evidence="1">
    <location>
        <begin position="45"/>
        <end position="57"/>
    </location>
</feature>
<dbReference type="Proteomes" id="UP000663845">
    <property type="component" value="Unassembled WGS sequence"/>
</dbReference>
<sequence>MSSGQKSLTSYFKRKENAEEATNNVTKKSKINNDSNNIINDDDANVQTHSNTELSSDTPSNINDNTPSNINDNNPLTTTANDSKKRTYQKWYSDSFSWLLYEPNKGGFCRICRDYWKPTTPTYPEMISKTKGAFIMYPFNNWKQAPGPLGRLQKHQDSCYHKIAVENLSFRQQEGSVLQQLFNVNELERQENRERFADLLDAAYFLFKQELPHTTLYSPLLNLLTKVDHSEKLSLFFDKCKKNASYDSTTTVTELLESISEVIDEKLLTKIRESRIISIMADEGTDINHHQNLSICIRYCDQDTGEPIESFISLLKIKDKDAQTIFNTIVKELEDKNIDLTKIRFTGFDGAAVFSGKFNGVSAKFCQTYSNSILFIHCRCHILQLCLLTACEDIPDIKECLSTLKCLVNFINGSSLRLSRFNDIQTLLQCQQIKLVRPGDTRWLSYFRSINVILRCYEPLMITLEHISNERDEESPTAAGLLSILENRLTIFLLHGLEPILETLAILSKCIQTKNADFSQLEQSMLGVLLRLEELKDINIPEYKEIFNIINKIKMSSINHDRVTRTKIRINEISLEQHFNNKIIKFIDSIILNITARFQSDVLILLNCFRIFNVNEISDEQQYGIREINMIKQQYPNDFNDDLLNEWKVFRKYLFIQKQQQKSTALSQRETCINLVKKGMLREMYPQLSLAAEIFLCAPISTATVERDFSTMNRILTDLRNRLTTDHLQKLMKISIEGPSELDNDLKNLIIDRWKSKKVRRISI</sequence>